<dbReference type="Pfam" id="PF17906">
    <property type="entry name" value="HTH_48"/>
    <property type="match status" value="1"/>
</dbReference>
<dbReference type="GO" id="GO:0006303">
    <property type="term" value="P:double-strand break repair via nonhomologous end joining"/>
    <property type="evidence" value="ECO:0007669"/>
    <property type="project" value="TreeGrafter"/>
</dbReference>
<name>A0A1V4J465_PATFA</name>
<dbReference type="PANTHER" id="PTHR46060">
    <property type="entry name" value="MARINER MOS1 TRANSPOSASE-LIKE PROTEIN"/>
    <property type="match status" value="1"/>
</dbReference>
<organism evidence="2 3">
    <name type="scientific">Patagioenas fasciata monilis</name>
    <dbReference type="NCBI Taxonomy" id="372326"/>
    <lineage>
        <taxon>Eukaryota</taxon>
        <taxon>Metazoa</taxon>
        <taxon>Chordata</taxon>
        <taxon>Craniata</taxon>
        <taxon>Vertebrata</taxon>
        <taxon>Euteleostomi</taxon>
        <taxon>Archelosauria</taxon>
        <taxon>Archosauria</taxon>
        <taxon>Dinosauria</taxon>
        <taxon>Saurischia</taxon>
        <taxon>Theropoda</taxon>
        <taxon>Coelurosauria</taxon>
        <taxon>Aves</taxon>
        <taxon>Neognathae</taxon>
        <taxon>Neoaves</taxon>
        <taxon>Columbimorphae</taxon>
        <taxon>Columbiformes</taxon>
        <taxon>Columbidae</taxon>
        <taxon>Patagioenas</taxon>
    </lineage>
</organism>
<dbReference type="GO" id="GO:0003690">
    <property type="term" value="F:double-stranded DNA binding"/>
    <property type="evidence" value="ECO:0007669"/>
    <property type="project" value="TreeGrafter"/>
</dbReference>
<sequence length="161" mass="18763">MEMFLDKKQIRVVFLLKYKTGHKAVKTTCNINNTFGSGTANEHTVQQLIKKFCKGDGNLKDEEHSGWLVEGDKEKWRAMVEVDPLTTTQEVAEELEVNHSVAIWHLNQIGKVKKLSKWVPHELTENQKYCCSEMSSYSTQQQRTIFRIVTCDEKRILYRNQ</sequence>
<dbReference type="STRING" id="372326.A0A1V4J465"/>
<dbReference type="GO" id="GO:0003697">
    <property type="term" value="F:single-stranded DNA binding"/>
    <property type="evidence" value="ECO:0007669"/>
    <property type="project" value="TreeGrafter"/>
</dbReference>
<dbReference type="Gene3D" id="1.10.10.1450">
    <property type="match status" value="1"/>
</dbReference>
<evidence type="ECO:0000313" key="3">
    <source>
        <dbReference type="Proteomes" id="UP000190648"/>
    </source>
</evidence>
<dbReference type="GO" id="GO:0031297">
    <property type="term" value="P:replication fork processing"/>
    <property type="evidence" value="ECO:0007669"/>
    <property type="project" value="TreeGrafter"/>
</dbReference>
<dbReference type="GO" id="GO:0015074">
    <property type="term" value="P:DNA integration"/>
    <property type="evidence" value="ECO:0007669"/>
    <property type="project" value="TreeGrafter"/>
</dbReference>
<dbReference type="GO" id="GO:0044547">
    <property type="term" value="F:DNA topoisomerase binding"/>
    <property type="evidence" value="ECO:0007669"/>
    <property type="project" value="TreeGrafter"/>
</dbReference>
<evidence type="ECO:0000313" key="2">
    <source>
        <dbReference type="EMBL" id="OPJ66567.1"/>
    </source>
</evidence>
<dbReference type="PANTHER" id="PTHR46060:SF2">
    <property type="entry name" value="HISTONE-LYSINE N-METHYLTRANSFERASE SETMAR"/>
    <property type="match status" value="1"/>
</dbReference>
<protein>
    <recommendedName>
        <fullName evidence="1">Mos1 transposase HTH domain-containing protein</fullName>
    </recommendedName>
</protein>
<dbReference type="EMBL" id="LSYS01009367">
    <property type="protein sequence ID" value="OPJ66567.1"/>
    <property type="molecule type" value="Genomic_DNA"/>
</dbReference>
<keyword evidence="3" id="KW-1185">Reference proteome</keyword>
<feature type="domain" description="Mos1 transposase HTH" evidence="1">
    <location>
        <begin position="7"/>
        <end position="56"/>
    </location>
</feature>
<accession>A0A1V4J465</accession>
<dbReference type="GO" id="GO:0000729">
    <property type="term" value="P:DNA double-strand break processing"/>
    <property type="evidence" value="ECO:0007669"/>
    <property type="project" value="TreeGrafter"/>
</dbReference>
<dbReference type="GO" id="GO:0042800">
    <property type="term" value="F:histone H3K4 methyltransferase activity"/>
    <property type="evidence" value="ECO:0007669"/>
    <property type="project" value="TreeGrafter"/>
</dbReference>
<dbReference type="GO" id="GO:0044774">
    <property type="term" value="P:mitotic DNA integrity checkpoint signaling"/>
    <property type="evidence" value="ECO:0007669"/>
    <property type="project" value="TreeGrafter"/>
</dbReference>
<dbReference type="GO" id="GO:0035861">
    <property type="term" value="C:site of double-strand break"/>
    <property type="evidence" value="ECO:0007669"/>
    <property type="project" value="TreeGrafter"/>
</dbReference>
<dbReference type="InterPro" id="IPR041426">
    <property type="entry name" value="Mos1_HTH"/>
</dbReference>
<dbReference type="Proteomes" id="UP000190648">
    <property type="component" value="Unassembled WGS sequence"/>
</dbReference>
<proteinExistence type="predicted"/>
<dbReference type="GO" id="GO:0000014">
    <property type="term" value="F:single-stranded DNA endodeoxyribonuclease activity"/>
    <property type="evidence" value="ECO:0007669"/>
    <property type="project" value="TreeGrafter"/>
</dbReference>
<dbReference type="OrthoDB" id="616263at2759"/>
<dbReference type="InterPro" id="IPR052709">
    <property type="entry name" value="Transposase-MT_Hybrid"/>
</dbReference>
<reference evidence="2 3" key="1">
    <citation type="submission" date="2016-02" db="EMBL/GenBank/DDBJ databases">
        <title>Band-tailed pigeon sequencing and assembly.</title>
        <authorList>
            <person name="Soares A.E."/>
            <person name="Novak B.J."/>
            <person name="Rice E.S."/>
            <person name="O'Connell B."/>
            <person name="Chang D."/>
            <person name="Weber S."/>
            <person name="Shapiro B."/>
        </authorList>
    </citation>
    <scope>NUCLEOTIDE SEQUENCE [LARGE SCALE GENOMIC DNA]</scope>
    <source>
        <strain evidence="2">BTP2013</strain>
        <tissue evidence="2">Blood</tissue>
    </source>
</reference>
<gene>
    <name evidence="2" type="ORF">AV530_016603</name>
</gene>
<dbReference type="GO" id="GO:0000793">
    <property type="term" value="C:condensed chromosome"/>
    <property type="evidence" value="ECO:0007669"/>
    <property type="project" value="TreeGrafter"/>
</dbReference>
<comment type="caution">
    <text evidence="2">The sequence shown here is derived from an EMBL/GenBank/DDBJ whole genome shotgun (WGS) entry which is preliminary data.</text>
</comment>
<dbReference type="GO" id="GO:0005634">
    <property type="term" value="C:nucleus"/>
    <property type="evidence" value="ECO:0007669"/>
    <property type="project" value="TreeGrafter"/>
</dbReference>
<evidence type="ECO:0000259" key="1">
    <source>
        <dbReference type="Pfam" id="PF17906"/>
    </source>
</evidence>
<dbReference type="GO" id="GO:0046975">
    <property type="term" value="F:histone H3K36 methyltransferase activity"/>
    <property type="evidence" value="ECO:0007669"/>
    <property type="project" value="TreeGrafter"/>
</dbReference>
<dbReference type="AlphaFoldDB" id="A0A1V4J465"/>